<dbReference type="CDD" id="cd17546">
    <property type="entry name" value="REC_hyHK_CKI1_RcsC-like"/>
    <property type="match status" value="1"/>
</dbReference>
<dbReference type="Gene3D" id="3.40.50.2300">
    <property type="match status" value="1"/>
</dbReference>
<evidence type="ECO:0000256" key="2">
    <source>
        <dbReference type="ARBA" id="ARBA00012438"/>
    </source>
</evidence>
<dbReference type="SMART" id="SM00388">
    <property type="entry name" value="HisKA"/>
    <property type="match status" value="1"/>
</dbReference>
<dbReference type="InterPro" id="IPR004358">
    <property type="entry name" value="Sig_transdc_His_kin-like_C"/>
</dbReference>
<dbReference type="FunFam" id="3.30.565.10:FF:000006">
    <property type="entry name" value="Sensor histidine kinase WalK"/>
    <property type="match status" value="1"/>
</dbReference>
<dbReference type="GO" id="GO:0000155">
    <property type="term" value="F:phosphorelay sensor kinase activity"/>
    <property type="evidence" value="ECO:0007669"/>
    <property type="project" value="InterPro"/>
</dbReference>
<protein>
    <recommendedName>
        <fullName evidence="2">histidine kinase</fullName>
        <ecNumber evidence="2">2.7.13.3</ecNumber>
    </recommendedName>
</protein>
<organism evidence="9 10">
    <name type="scientific">Marinifilum breve</name>
    <dbReference type="NCBI Taxonomy" id="2184082"/>
    <lineage>
        <taxon>Bacteria</taxon>
        <taxon>Pseudomonadati</taxon>
        <taxon>Bacteroidota</taxon>
        <taxon>Bacteroidia</taxon>
        <taxon>Marinilabiliales</taxon>
        <taxon>Marinifilaceae</taxon>
    </lineage>
</organism>
<evidence type="ECO:0000259" key="8">
    <source>
        <dbReference type="PROSITE" id="PS50110"/>
    </source>
</evidence>
<accession>A0A2V3ZZN5</accession>
<dbReference type="EC" id="2.7.13.3" evidence="2"/>
<gene>
    <name evidence="9" type="ORF">DF185_04695</name>
</gene>
<dbReference type="SUPFAM" id="SSF47384">
    <property type="entry name" value="Homodimeric domain of signal transducing histidine kinase"/>
    <property type="match status" value="1"/>
</dbReference>
<feature type="domain" description="Histidine kinase" evidence="7">
    <location>
        <begin position="202"/>
        <end position="422"/>
    </location>
</feature>
<dbReference type="InterPro" id="IPR005467">
    <property type="entry name" value="His_kinase_dom"/>
</dbReference>
<feature type="domain" description="Response regulatory" evidence="8">
    <location>
        <begin position="452"/>
        <end position="568"/>
    </location>
</feature>
<comment type="catalytic activity">
    <reaction evidence="1">
        <text>ATP + protein L-histidine = ADP + protein N-phospho-L-histidine.</text>
        <dbReference type="EC" id="2.7.13.3"/>
    </reaction>
</comment>
<evidence type="ECO:0000313" key="9">
    <source>
        <dbReference type="EMBL" id="PXY01952.1"/>
    </source>
</evidence>
<evidence type="ECO:0000256" key="5">
    <source>
        <dbReference type="ARBA" id="ARBA00022777"/>
    </source>
</evidence>
<dbReference type="SMART" id="SM00387">
    <property type="entry name" value="HATPase_c"/>
    <property type="match status" value="1"/>
</dbReference>
<dbReference type="Pfam" id="PF02518">
    <property type="entry name" value="HATPase_c"/>
    <property type="match status" value="1"/>
</dbReference>
<dbReference type="PROSITE" id="PS50109">
    <property type="entry name" value="HIS_KIN"/>
    <property type="match status" value="1"/>
</dbReference>
<keyword evidence="4" id="KW-0808">Transferase</keyword>
<dbReference type="InterPro" id="IPR011006">
    <property type="entry name" value="CheY-like_superfamily"/>
</dbReference>
<proteinExistence type="predicted"/>
<dbReference type="OrthoDB" id="9796457at2"/>
<dbReference type="SUPFAM" id="SSF52172">
    <property type="entry name" value="CheY-like"/>
    <property type="match status" value="1"/>
</dbReference>
<dbReference type="Pfam" id="PF00512">
    <property type="entry name" value="HisKA"/>
    <property type="match status" value="1"/>
</dbReference>
<evidence type="ECO:0000256" key="3">
    <source>
        <dbReference type="ARBA" id="ARBA00022553"/>
    </source>
</evidence>
<dbReference type="SUPFAM" id="SSF55874">
    <property type="entry name" value="ATPase domain of HSP90 chaperone/DNA topoisomerase II/histidine kinase"/>
    <property type="match status" value="1"/>
</dbReference>
<dbReference type="InterPro" id="IPR003594">
    <property type="entry name" value="HATPase_dom"/>
</dbReference>
<evidence type="ECO:0000256" key="4">
    <source>
        <dbReference type="ARBA" id="ARBA00022679"/>
    </source>
</evidence>
<dbReference type="InterPro" id="IPR003661">
    <property type="entry name" value="HisK_dim/P_dom"/>
</dbReference>
<dbReference type="Gene3D" id="3.30.565.10">
    <property type="entry name" value="Histidine kinase-like ATPase, C-terminal domain"/>
    <property type="match status" value="1"/>
</dbReference>
<dbReference type="PROSITE" id="PS50110">
    <property type="entry name" value="RESPONSE_REGULATORY"/>
    <property type="match status" value="1"/>
</dbReference>
<dbReference type="InterPro" id="IPR036097">
    <property type="entry name" value="HisK_dim/P_sf"/>
</dbReference>
<feature type="modified residue" description="4-aspartylphosphate" evidence="6">
    <location>
        <position position="503"/>
    </location>
</feature>
<dbReference type="PANTHER" id="PTHR43047">
    <property type="entry name" value="TWO-COMPONENT HISTIDINE PROTEIN KINASE"/>
    <property type="match status" value="1"/>
</dbReference>
<sequence length="569" mass="64984">MNTNSLITDISFLYELSLSVGQSLDRKENCKNFVQTLMSRKNLEFGGVWIRNYSIPYSAKATGYTVIYSHPQIKLEQTDIEDSVFLNQCFEEKDSFSIPLSIEAREAIGFKKKERGVITCYKLQELGFVVLYSSAQDKIWNEIEQRKLKNVINKFAVSVKACLFHEKSILDLITISKTQKELEKAKKVAEESNELKSAFLSNISHEFRTPINAIIGFSNLLKNQDINPIEQKGFIDNILNSSGKLLKMVNNLLYVSKVDSNQLHSTLKTFKINEALREVKAHLNSQLTNKPQVNFKLVCPNNSEDIQIESDRDKLIQIMDSLVDNAIKFTSRGKVELGYYIDDKSIPVFYIRDSGIGISQEKQKHIFEVFRQLDYEANRKFEGFGLGLTLCKKLIKLLEGEIWFDSEEGVGSNFYFRLSGSGRIQMDLLNNTKPSSKDNLDSINDLNFSEKNILIAEDVRSNFNYLNAIIELTDASVVWAKNGKDAIQFCRDNNPKIDLVLMDIRMPEIDGMEAIKQIKNTNKSIPVIVQTAYAMNNEREDCLNAGADNFITKPIDPRKLIQILQEYLQ</sequence>
<comment type="caution">
    <text evidence="9">The sequence shown here is derived from an EMBL/GenBank/DDBJ whole genome shotgun (WGS) entry which is preliminary data.</text>
</comment>
<dbReference type="AlphaFoldDB" id="A0A2V3ZZN5"/>
<dbReference type="Proteomes" id="UP000248079">
    <property type="component" value="Unassembled WGS sequence"/>
</dbReference>
<dbReference type="EMBL" id="QFLI01000002">
    <property type="protein sequence ID" value="PXY01952.1"/>
    <property type="molecule type" value="Genomic_DNA"/>
</dbReference>
<evidence type="ECO:0000256" key="1">
    <source>
        <dbReference type="ARBA" id="ARBA00000085"/>
    </source>
</evidence>
<dbReference type="RefSeq" id="WP_110359588.1">
    <property type="nucleotide sequence ID" value="NZ_QFLI01000002.1"/>
</dbReference>
<dbReference type="Pfam" id="PF00072">
    <property type="entry name" value="Response_reg"/>
    <property type="match status" value="1"/>
</dbReference>
<dbReference type="PRINTS" id="PR00344">
    <property type="entry name" value="BCTRLSENSOR"/>
</dbReference>
<dbReference type="InterPro" id="IPR001789">
    <property type="entry name" value="Sig_transdc_resp-reg_receiver"/>
</dbReference>
<keyword evidence="3 6" id="KW-0597">Phosphoprotein</keyword>
<dbReference type="SMART" id="SM00448">
    <property type="entry name" value="REC"/>
    <property type="match status" value="1"/>
</dbReference>
<dbReference type="CDD" id="cd16922">
    <property type="entry name" value="HATPase_EvgS-ArcB-TorS-like"/>
    <property type="match status" value="1"/>
</dbReference>
<dbReference type="InterPro" id="IPR036890">
    <property type="entry name" value="HATPase_C_sf"/>
</dbReference>
<dbReference type="CDD" id="cd00082">
    <property type="entry name" value="HisKA"/>
    <property type="match status" value="1"/>
</dbReference>
<name>A0A2V3ZZN5_9BACT</name>
<reference evidence="9 10" key="1">
    <citation type="submission" date="2018-05" db="EMBL/GenBank/DDBJ databases">
        <title>Marinifilum breve JC075T sp. nov., a marine bacterium isolated from Yongle Blue Hole in the South China Sea.</title>
        <authorList>
            <person name="Fu T."/>
        </authorList>
    </citation>
    <scope>NUCLEOTIDE SEQUENCE [LARGE SCALE GENOMIC DNA]</scope>
    <source>
        <strain evidence="9 10">JC075</strain>
    </source>
</reference>
<keyword evidence="10" id="KW-1185">Reference proteome</keyword>
<evidence type="ECO:0000256" key="6">
    <source>
        <dbReference type="PROSITE-ProRule" id="PRU00169"/>
    </source>
</evidence>
<keyword evidence="5" id="KW-0418">Kinase</keyword>
<dbReference type="Gene3D" id="1.10.287.130">
    <property type="match status" value="1"/>
</dbReference>
<evidence type="ECO:0000313" key="10">
    <source>
        <dbReference type="Proteomes" id="UP000248079"/>
    </source>
</evidence>
<evidence type="ECO:0000259" key="7">
    <source>
        <dbReference type="PROSITE" id="PS50109"/>
    </source>
</evidence>